<gene>
    <name evidence="1" type="ORF">OWV82_000185</name>
</gene>
<evidence type="ECO:0000313" key="1">
    <source>
        <dbReference type="EMBL" id="KAJ4727012.1"/>
    </source>
</evidence>
<proteinExistence type="predicted"/>
<organism evidence="1 2">
    <name type="scientific">Melia azedarach</name>
    <name type="common">Chinaberry tree</name>
    <dbReference type="NCBI Taxonomy" id="155640"/>
    <lineage>
        <taxon>Eukaryota</taxon>
        <taxon>Viridiplantae</taxon>
        <taxon>Streptophyta</taxon>
        <taxon>Embryophyta</taxon>
        <taxon>Tracheophyta</taxon>
        <taxon>Spermatophyta</taxon>
        <taxon>Magnoliopsida</taxon>
        <taxon>eudicotyledons</taxon>
        <taxon>Gunneridae</taxon>
        <taxon>Pentapetalae</taxon>
        <taxon>rosids</taxon>
        <taxon>malvids</taxon>
        <taxon>Sapindales</taxon>
        <taxon>Meliaceae</taxon>
        <taxon>Melia</taxon>
    </lineage>
</organism>
<protein>
    <submittedName>
        <fullName evidence="1">Cytochrome P450</fullName>
    </submittedName>
</protein>
<name>A0ACC1YTG0_MELAZ</name>
<sequence>MKLWEKNTCSQSTGSVHKYLRNLALHLVGREKLRANLLHEVDEAIRRHLHSWATRGAVNVHEGSSQMTFEFASKKIIGYDERKYGKKLRENYIAFREGMVSVPLYFPGTAFHACLQGRKNALKVIKDIYQERKASKIPGNDFLDRILEEVEKENAVLKDSVAVDLVFMLLFAAFETISQSITLITKYINDHPDVLAELTREHEEILSRREDKNSEITWEEYKSMTFTHMVINETVRLANIAPMTFRKVVKDIEINGYTIPAGWVIMIALPVVHFDPDKYENPFEFNPWRWQGKELHTGSRTFMAFGGGVRLCTGAEFAKLNLAIYVHYLVHQVQVVSNQRRRTL</sequence>
<reference evidence="1 2" key="1">
    <citation type="journal article" date="2023" name="Science">
        <title>Complex scaffold remodeling in plant triterpene biosynthesis.</title>
        <authorList>
            <person name="De La Pena R."/>
            <person name="Hodgson H."/>
            <person name="Liu J.C."/>
            <person name="Stephenson M.J."/>
            <person name="Martin A.C."/>
            <person name="Owen C."/>
            <person name="Harkess A."/>
            <person name="Leebens-Mack J."/>
            <person name="Jimenez L.E."/>
            <person name="Osbourn A."/>
            <person name="Sattely E.S."/>
        </authorList>
    </citation>
    <scope>NUCLEOTIDE SEQUENCE [LARGE SCALE GENOMIC DNA]</scope>
    <source>
        <strain evidence="2">cv. JPN11</strain>
        <tissue evidence="1">Leaf</tissue>
    </source>
</reference>
<comment type="caution">
    <text evidence="1">The sequence shown here is derived from an EMBL/GenBank/DDBJ whole genome shotgun (WGS) entry which is preliminary data.</text>
</comment>
<dbReference type="Proteomes" id="UP001164539">
    <property type="component" value="Chromosome 1"/>
</dbReference>
<accession>A0ACC1YTG0</accession>
<keyword evidence="2" id="KW-1185">Reference proteome</keyword>
<evidence type="ECO:0000313" key="2">
    <source>
        <dbReference type="Proteomes" id="UP001164539"/>
    </source>
</evidence>
<dbReference type="EMBL" id="CM051394">
    <property type="protein sequence ID" value="KAJ4727012.1"/>
    <property type="molecule type" value="Genomic_DNA"/>
</dbReference>